<organism evidence="3 4">
    <name type="scientific">Azospira restricta</name>
    <dbReference type="NCBI Taxonomy" id="404405"/>
    <lineage>
        <taxon>Bacteria</taxon>
        <taxon>Pseudomonadati</taxon>
        <taxon>Pseudomonadota</taxon>
        <taxon>Betaproteobacteria</taxon>
        <taxon>Rhodocyclales</taxon>
        <taxon>Rhodocyclaceae</taxon>
        <taxon>Azospira</taxon>
    </lineage>
</organism>
<dbReference type="SUPFAM" id="SSF48695">
    <property type="entry name" value="Multiheme cytochromes"/>
    <property type="match status" value="1"/>
</dbReference>
<evidence type="ECO:0000313" key="4">
    <source>
        <dbReference type="Proteomes" id="UP000663444"/>
    </source>
</evidence>
<feature type="domain" description="Doubled CXXCH motif" evidence="2">
    <location>
        <begin position="260"/>
        <end position="291"/>
    </location>
</feature>
<keyword evidence="1" id="KW-0732">Signal</keyword>
<proteinExistence type="predicted"/>
<evidence type="ECO:0000313" key="3">
    <source>
        <dbReference type="EMBL" id="QRJ62411.1"/>
    </source>
</evidence>
<dbReference type="KEGG" id="ares:IWH25_11485"/>
<dbReference type="AlphaFoldDB" id="A0A974SLQ1"/>
<feature type="signal peptide" evidence="1">
    <location>
        <begin position="1"/>
        <end position="36"/>
    </location>
</feature>
<evidence type="ECO:0000256" key="1">
    <source>
        <dbReference type="SAM" id="SignalP"/>
    </source>
</evidence>
<name>A0A974SLQ1_9RHOO</name>
<dbReference type="Proteomes" id="UP000663444">
    <property type="component" value="Chromosome"/>
</dbReference>
<keyword evidence="4" id="KW-1185">Reference proteome</keyword>
<dbReference type="EMBL" id="CP064781">
    <property type="protein sequence ID" value="QRJ62411.1"/>
    <property type="molecule type" value="Genomic_DNA"/>
</dbReference>
<protein>
    <recommendedName>
        <fullName evidence="2">Doubled CXXCH motif domain-containing protein</fullName>
    </recommendedName>
</protein>
<dbReference type="Pfam" id="PF09699">
    <property type="entry name" value="Paired_CXXCH_1"/>
    <property type="match status" value="1"/>
</dbReference>
<gene>
    <name evidence="3" type="ORF">IWH25_11485</name>
</gene>
<reference evidence="3" key="1">
    <citation type="submission" date="2020-11" db="EMBL/GenBank/DDBJ databases">
        <title>Azospira restricta DSM 18626 genome sequence.</title>
        <authorList>
            <person name="Moe W.M."/>
        </authorList>
    </citation>
    <scope>NUCLEOTIDE SEQUENCE</scope>
    <source>
        <strain evidence="3">DSM 18626</strain>
    </source>
</reference>
<dbReference type="RefSeq" id="WP_238998873.1">
    <property type="nucleotide sequence ID" value="NZ_CP064781.1"/>
</dbReference>
<dbReference type="InterPro" id="IPR010177">
    <property type="entry name" value="Paired_CXXCH_1"/>
</dbReference>
<sequence>MERKSTIAKLTGNLLKLVAVSALMFGAVGVSQQAVAGIANTKHNLGSTGGAGNNKVSDTGEICVFCHTPHAADTTAPAPLWNKNLSNITGFTTYASLNSSTIDGEILSVGSVSIACLSCHDGTQAMDNIINAPGSGAYDATGGGATGRGYTWAGANVDVDGKMKNTTVAMLGTDLKNDHPIGIQYCGGGVTAGAPTGAGCKDGDFQGKASGTAAALQSATINSNLVWWVDTSVGTAGTREKTDMILYTRTFAAGSGPSVECASCHDPHTEANPTFLRVSNTGSGVCLSCHVK</sequence>
<accession>A0A974SLQ1</accession>
<feature type="chain" id="PRO_5036833612" description="Doubled CXXCH motif domain-containing protein" evidence="1">
    <location>
        <begin position="37"/>
        <end position="292"/>
    </location>
</feature>
<dbReference type="InterPro" id="IPR036280">
    <property type="entry name" value="Multihaem_cyt_sf"/>
</dbReference>
<dbReference type="NCBIfam" id="TIGR01905">
    <property type="entry name" value="paired_CXXCH_1"/>
    <property type="match status" value="1"/>
</dbReference>
<evidence type="ECO:0000259" key="2">
    <source>
        <dbReference type="Pfam" id="PF09699"/>
    </source>
</evidence>